<dbReference type="InterPro" id="IPR036938">
    <property type="entry name" value="PAP2/HPO_sf"/>
</dbReference>
<dbReference type="OrthoDB" id="9789113at2"/>
<dbReference type="STRING" id="82801.SAMN04488506_0833"/>
<evidence type="ECO:0000313" key="3">
    <source>
        <dbReference type="EMBL" id="SFQ16022.1"/>
    </source>
</evidence>
<keyword evidence="1" id="KW-0812">Transmembrane</keyword>
<dbReference type="Gene3D" id="1.20.144.10">
    <property type="entry name" value="Phosphatidic acid phosphatase type 2/haloperoxidase"/>
    <property type="match status" value="2"/>
</dbReference>
<gene>
    <name evidence="3" type="ORF">SAMN04488506_0833</name>
</gene>
<dbReference type="EMBL" id="FOXW01000002">
    <property type="protein sequence ID" value="SFQ16022.1"/>
    <property type="molecule type" value="Genomic_DNA"/>
</dbReference>
<dbReference type="PANTHER" id="PTHR14969:SF13">
    <property type="entry name" value="AT30094P"/>
    <property type="match status" value="1"/>
</dbReference>
<accession>A0A1I5W8G3</accession>
<keyword evidence="1" id="KW-0472">Membrane</keyword>
<evidence type="ECO:0000313" key="4">
    <source>
        <dbReference type="Proteomes" id="UP000199136"/>
    </source>
</evidence>
<dbReference type="CDD" id="cd03392">
    <property type="entry name" value="PAP2_like_2"/>
    <property type="match status" value="1"/>
</dbReference>
<dbReference type="PANTHER" id="PTHR14969">
    <property type="entry name" value="SPHINGOSINE-1-PHOSPHATE PHOSPHOHYDROLASE"/>
    <property type="match status" value="1"/>
</dbReference>
<evidence type="ECO:0000256" key="1">
    <source>
        <dbReference type="SAM" id="Phobius"/>
    </source>
</evidence>
<dbReference type="SUPFAM" id="SSF48317">
    <property type="entry name" value="Acid phosphatase/Vanadium-dependent haloperoxidase"/>
    <property type="match status" value="1"/>
</dbReference>
<feature type="transmembrane region" description="Helical" evidence="1">
    <location>
        <begin position="95"/>
        <end position="114"/>
    </location>
</feature>
<dbReference type="Proteomes" id="UP000199136">
    <property type="component" value="Unassembled WGS sequence"/>
</dbReference>
<protein>
    <submittedName>
        <fullName evidence="3">Undecaprenyl-diphosphatase</fullName>
    </submittedName>
</protein>
<feature type="transmembrane region" description="Helical" evidence="1">
    <location>
        <begin position="60"/>
        <end position="88"/>
    </location>
</feature>
<name>A0A1I5W8G3_9LACT</name>
<dbReference type="RefSeq" id="WP_092479884.1">
    <property type="nucleotide sequence ID" value="NZ_FOXW01000002.1"/>
</dbReference>
<keyword evidence="4" id="KW-1185">Reference proteome</keyword>
<dbReference type="AlphaFoldDB" id="A0A1I5W8G3"/>
<reference evidence="3 4" key="1">
    <citation type="submission" date="2016-10" db="EMBL/GenBank/DDBJ databases">
        <authorList>
            <person name="de Groot N.N."/>
        </authorList>
    </citation>
    <scope>NUCLEOTIDE SEQUENCE [LARGE SCALE GENOMIC DNA]</scope>
    <source>
        <strain evidence="3 4">DSM 20581</strain>
    </source>
</reference>
<dbReference type="SMART" id="SM00014">
    <property type="entry name" value="acidPPc"/>
    <property type="match status" value="1"/>
</dbReference>
<feature type="transmembrane region" description="Helical" evidence="1">
    <location>
        <begin position="167"/>
        <end position="188"/>
    </location>
</feature>
<feature type="transmembrane region" description="Helical" evidence="1">
    <location>
        <begin position="134"/>
        <end position="155"/>
    </location>
</feature>
<evidence type="ECO:0000259" key="2">
    <source>
        <dbReference type="SMART" id="SM00014"/>
    </source>
</evidence>
<keyword evidence="1" id="KW-1133">Transmembrane helix</keyword>
<dbReference type="InterPro" id="IPR000326">
    <property type="entry name" value="PAP2/HPO"/>
</dbReference>
<feature type="transmembrane region" description="Helical" evidence="1">
    <location>
        <begin position="194"/>
        <end position="213"/>
    </location>
</feature>
<dbReference type="Pfam" id="PF01569">
    <property type="entry name" value="PAP2"/>
    <property type="match status" value="1"/>
</dbReference>
<organism evidence="3 4">
    <name type="scientific">Desemzia incerta</name>
    <dbReference type="NCBI Taxonomy" id="82801"/>
    <lineage>
        <taxon>Bacteria</taxon>
        <taxon>Bacillati</taxon>
        <taxon>Bacillota</taxon>
        <taxon>Bacilli</taxon>
        <taxon>Lactobacillales</taxon>
        <taxon>Carnobacteriaceae</taxon>
        <taxon>Desemzia</taxon>
    </lineage>
</organism>
<feature type="domain" description="Phosphatidic acid phosphatase type 2/haloperoxidase" evidence="2">
    <location>
        <begin position="95"/>
        <end position="209"/>
    </location>
</feature>
<sequence>MTSTKSSTFMKRYPWYVWSLILALPFIFIVLSGSISEETIQFIDRSIGQPILSLRNPTLTPFFIFLTDLGGTIFLGIFVLLTAVLCAWRYKNRSAALWLVLQSVLGAGLLNQLLKVIFQRARPVIEHLVEQGGLSFPSGHSMGSMICYGGILFLLTKIIRQKKLRIGLFIFAAILILLIGISRIYLGVHFATDVIGGFSAGAAWLSFTIGTYPKWKTVISRSK</sequence>
<proteinExistence type="predicted"/>